<dbReference type="PANTHER" id="PTHR43080">
    <property type="entry name" value="CBS DOMAIN-CONTAINING PROTEIN CBSX3, MITOCHONDRIAL"/>
    <property type="match status" value="1"/>
</dbReference>
<evidence type="ECO:0000313" key="3">
    <source>
        <dbReference type="EMBL" id="VAW60379.1"/>
    </source>
</evidence>
<organism evidence="3">
    <name type="scientific">hydrothermal vent metagenome</name>
    <dbReference type="NCBI Taxonomy" id="652676"/>
    <lineage>
        <taxon>unclassified sequences</taxon>
        <taxon>metagenomes</taxon>
        <taxon>ecological metagenomes</taxon>
    </lineage>
</organism>
<feature type="domain" description="CBS" evidence="2">
    <location>
        <begin position="72"/>
        <end position="127"/>
    </location>
</feature>
<accession>A0A3B0XFL1</accession>
<reference evidence="3" key="1">
    <citation type="submission" date="2018-06" db="EMBL/GenBank/DDBJ databases">
        <authorList>
            <person name="Zhirakovskaya E."/>
        </authorList>
    </citation>
    <scope>NUCLEOTIDE SEQUENCE</scope>
</reference>
<dbReference type="PROSITE" id="PS51371">
    <property type="entry name" value="CBS"/>
    <property type="match status" value="2"/>
</dbReference>
<name>A0A3B0XFL1_9ZZZZ</name>
<dbReference type="PANTHER" id="PTHR43080:SF2">
    <property type="entry name" value="CBS DOMAIN-CONTAINING PROTEIN"/>
    <property type="match status" value="1"/>
</dbReference>
<dbReference type="Gene3D" id="3.10.580.10">
    <property type="entry name" value="CBS-domain"/>
    <property type="match status" value="1"/>
</dbReference>
<dbReference type="Pfam" id="PF00571">
    <property type="entry name" value="CBS"/>
    <property type="match status" value="2"/>
</dbReference>
<dbReference type="EMBL" id="UOFH01000140">
    <property type="protein sequence ID" value="VAW60379.1"/>
    <property type="molecule type" value="Genomic_DNA"/>
</dbReference>
<proteinExistence type="predicted"/>
<dbReference type="SMART" id="SM00116">
    <property type="entry name" value="CBS"/>
    <property type="match status" value="2"/>
</dbReference>
<dbReference type="InterPro" id="IPR046342">
    <property type="entry name" value="CBS_dom_sf"/>
</dbReference>
<gene>
    <name evidence="3" type="ORF">MNBD_GAMMA08-2719</name>
</gene>
<protein>
    <recommendedName>
        <fullName evidence="2">CBS domain-containing protein</fullName>
    </recommendedName>
</protein>
<dbReference type="InterPro" id="IPR000644">
    <property type="entry name" value="CBS_dom"/>
</dbReference>
<dbReference type="AlphaFoldDB" id="A0A3B0XFL1"/>
<evidence type="ECO:0000256" key="1">
    <source>
        <dbReference type="ARBA" id="ARBA00023122"/>
    </source>
</evidence>
<dbReference type="SUPFAM" id="SSF54631">
    <property type="entry name" value="CBS-domain pair"/>
    <property type="match status" value="1"/>
</dbReference>
<feature type="domain" description="CBS" evidence="2">
    <location>
        <begin position="1"/>
        <end position="53"/>
    </location>
</feature>
<keyword evidence="1" id="KW-0129">CBS domain</keyword>
<dbReference type="InterPro" id="IPR051257">
    <property type="entry name" value="Diverse_CBS-Domain"/>
</dbReference>
<sequence>MSVKNTDDVHKARMLFKEKGIRHLPIVDSENGEFVGVLTQRSLLNHAFNIVEKFGLSGLEKREQRTQVQEIMSTDCDTALPNMDLASAAKLFTAKKHSCLPVVENNQLKGIVTSVDFVKLALYLLEL</sequence>
<evidence type="ECO:0000259" key="2">
    <source>
        <dbReference type="PROSITE" id="PS51371"/>
    </source>
</evidence>